<organism evidence="4">
    <name type="scientific">marine sediment metagenome</name>
    <dbReference type="NCBI Taxonomy" id="412755"/>
    <lineage>
        <taxon>unclassified sequences</taxon>
        <taxon>metagenomes</taxon>
        <taxon>ecological metagenomes</taxon>
    </lineage>
</organism>
<reference evidence="4" key="1">
    <citation type="journal article" date="2014" name="Front. Microbiol.">
        <title>High frequency of phylogenetically diverse reductive dehalogenase-homologous genes in deep subseafloor sedimentary metagenomes.</title>
        <authorList>
            <person name="Kawai M."/>
            <person name="Futagami T."/>
            <person name="Toyoda A."/>
            <person name="Takaki Y."/>
            <person name="Nishi S."/>
            <person name="Hori S."/>
            <person name="Arai W."/>
            <person name="Tsubouchi T."/>
            <person name="Morono Y."/>
            <person name="Uchiyama I."/>
            <person name="Ito T."/>
            <person name="Fujiyama A."/>
            <person name="Inagaki F."/>
            <person name="Takami H."/>
        </authorList>
    </citation>
    <scope>NUCLEOTIDE SEQUENCE</scope>
    <source>
        <strain evidence="4">Expedition CK06-06</strain>
    </source>
</reference>
<dbReference type="AlphaFoldDB" id="X1SSC5"/>
<evidence type="ECO:0000313" key="4">
    <source>
        <dbReference type="EMBL" id="GAI95848.1"/>
    </source>
</evidence>
<feature type="non-terminal residue" evidence="4">
    <location>
        <position position="1"/>
    </location>
</feature>
<dbReference type="PANTHER" id="PTHR36577">
    <property type="entry name" value="DUF521 DOMAIN PROTEIN (AFU_ORTHOLOGUE AFUA_6G00490)"/>
    <property type="match status" value="1"/>
</dbReference>
<dbReference type="PANTHER" id="PTHR36577:SF3">
    <property type="entry name" value="DUF521 DOMAIN PROTEIN (AFU_ORTHOLOGUE AFUA_6G00490)"/>
    <property type="match status" value="1"/>
</dbReference>
<proteinExistence type="predicted"/>
<dbReference type="InterPro" id="IPR007506">
    <property type="entry name" value="PMDh-L-like_dom"/>
</dbReference>
<gene>
    <name evidence="4" type="ORF">S12H4_31175</name>
</gene>
<protein>
    <recommendedName>
        <fullName evidence="3">Phosphomevalonate dehydratase large subunit-like domain-containing protein</fullName>
    </recommendedName>
</protein>
<accession>X1SSC5</accession>
<evidence type="ECO:0000259" key="3">
    <source>
        <dbReference type="Pfam" id="PF04412"/>
    </source>
</evidence>
<name>X1SSC5_9ZZZZ</name>
<dbReference type="EMBL" id="BARW01018174">
    <property type="protein sequence ID" value="GAI95848.1"/>
    <property type="molecule type" value="Genomic_DNA"/>
</dbReference>
<sequence length="278" mass="29728">ILPKPGSRIAWSESNAIVFANSVLGARTNRTGDLVDICCALAGRAPKTGLYLDENRLAAIHARVEGFPAEAYADTSFYPLLGYFIGKQCGNQVVAISGIPESVTMDDLKGFGAATASSGATALFHMVGITPEAPTLEACLKRDTTVQTVTVNPDALKKSEALLCTAENEQLDWIGLGCPHFSYAEFIELAECMAGKKINSNIAFSVFTSRKILGRIENEGILDKLTDAGIEVYVDGCLLLYPQSLKPSGTMMTNSAKAANYIFSQSGYRAAYGSIREC</sequence>
<feature type="non-terminal residue" evidence="4">
    <location>
        <position position="278"/>
    </location>
</feature>
<feature type="domain" description="Phosphomevalonate dehydratase large subunit-like" evidence="3">
    <location>
        <begin position="2"/>
        <end position="278"/>
    </location>
</feature>
<keyword evidence="2" id="KW-0456">Lyase</keyword>
<dbReference type="Pfam" id="PF04412">
    <property type="entry name" value="AcnX"/>
    <property type="match status" value="1"/>
</dbReference>
<evidence type="ECO:0000256" key="2">
    <source>
        <dbReference type="ARBA" id="ARBA00023239"/>
    </source>
</evidence>
<comment type="caution">
    <text evidence="4">The sequence shown here is derived from an EMBL/GenBank/DDBJ whole genome shotgun (WGS) entry which is preliminary data.</text>
</comment>
<evidence type="ECO:0000256" key="1">
    <source>
        <dbReference type="ARBA" id="ARBA00023004"/>
    </source>
</evidence>
<dbReference type="GO" id="GO:0016829">
    <property type="term" value="F:lyase activity"/>
    <property type="evidence" value="ECO:0007669"/>
    <property type="project" value="UniProtKB-KW"/>
</dbReference>
<keyword evidence="1" id="KW-0408">Iron</keyword>